<dbReference type="GeneTree" id="ENSGT00940000171180"/>
<dbReference type="InParanoid" id="H2YRZ9"/>
<evidence type="ECO:0000313" key="5">
    <source>
        <dbReference type="Proteomes" id="UP000007875"/>
    </source>
</evidence>
<evidence type="ECO:0000313" key="4">
    <source>
        <dbReference type="Ensembl" id="ENSCSAVP00000008109.1"/>
    </source>
</evidence>
<dbReference type="Proteomes" id="UP000007875">
    <property type="component" value="Unassembled WGS sequence"/>
</dbReference>
<dbReference type="HOGENOM" id="CLU_047042_3_0_1"/>
<reference evidence="5" key="1">
    <citation type="submission" date="2003-08" db="EMBL/GenBank/DDBJ databases">
        <authorList>
            <person name="Birren B."/>
            <person name="Nusbaum C."/>
            <person name="Abebe A."/>
            <person name="Abouelleil A."/>
            <person name="Adekoya E."/>
            <person name="Ait-zahra M."/>
            <person name="Allen N."/>
            <person name="Allen T."/>
            <person name="An P."/>
            <person name="Anderson M."/>
            <person name="Anderson S."/>
            <person name="Arachchi H."/>
            <person name="Armbruster J."/>
            <person name="Bachantsang P."/>
            <person name="Baldwin J."/>
            <person name="Barry A."/>
            <person name="Bayul T."/>
            <person name="Blitshsteyn B."/>
            <person name="Bloom T."/>
            <person name="Blye J."/>
            <person name="Boguslavskiy L."/>
            <person name="Borowsky M."/>
            <person name="Boukhgalter B."/>
            <person name="Brunache A."/>
            <person name="Butler J."/>
            <person name="Calixte N."/>
            <person name="Calvo S."/>
            <person name="Camarata J."/>
            <person name="Campo K."/>
            <person name="Chang J."/>
            <person name="Cheshatsang Y."/>
            <person name="Citroen M."/>
            <person name="Collymore A."/>
            <person name="Considine T."/>
            <person name="Cook A."/>
            <person name="Cooke P."/>
            <person name="Corum B."/>
            <person name="Cuomo C."/>
            <person name="David R."/>
            <person name="Dawoe T."/>
            <person name="Degray S."/>
            <person name="Dodge S."/>
            <person name="Dooley K."/>
            <person name="Dorje P."/>
            <person name="Dorjee K."/>
            <person name="Dorris L."/>
            <person name="Duffey N."/>
            <person name="Dupes A."/>
            <person name="Elkins T."/>
            <person name="Engels R."/>
            <person name="Erickson J."/>
            <person name="Farina A."/>
            <person name="Faro S."/>
            <person name="Ferreira P."/>
            <person name="Fischer H."/>
            <person name="Fitzgerald M."/>
            <person name="Foley K."/>
            <person name="Gage D."/>
            <person name="Galagan J."/>
            <person name="Gearin G."/>
            <person name="Gnerre S."/>
            <person name="Gnirke A."/>
            <person name="Goyette A."/>
            <person name="Graham J."/>
            <person name="Grandbois E."/>
            <person name="Gyaltsen K."/>
            <person name="Hafez N."/>
            <person name="Hagopian D."/>
            <person name="Hagos B."/>
            <person name="Hall J."/>
            <person name="Hatcher B."/>
            <person name="Heller A."/>
            <person name="Higgins H."/>
            <person name="Honan T."/>
            <person name="Horn A."/>
            <person name="Houde N."/>
            <person name="Hughes L."/>
            <person name="Hulme W."/>
            <person name="Husby E."/>
            <person name="Iliev I."/>
            <person name="Jaffe D."/>
            <person name="Jones C."/>
            <person name="Kamal M."/>
            <person name="Kamat A."/>
            <person name="Kamvysselis M."/>
            <person name="Karlsson E."/>
            <person name="Kells C."/>
            <person name="Kieu A."/>
            <person name="Kisner P."/>
            <person name="Kodira C."/>
            <person name="Kulbokas E."/>
            <person name="Labutti K."/>
            <person name="Lama D."/>
            <person name="Landers T."/>
            <person name="Leger J."/>
            <person name="Levine S."/>
            <person name="Lewis D."/>
            <person name="Lewis T."/>
            <person name="Lindblad-toh K."/>
            <person name="Liu X."/>
            <person name="Lokyitsang T."/>
            <person name="Lokyitsang Y."/>
            <person name="Lucien O."/>
            <person name="Lui A."/>
            <person name="Ma L.J."/>
            <person name="Mabbitt R."/>
            <person name="Macdonald J."/>
            <person name="Maclean C."/>
            <person name="Major J."/>
            <person name="Manning J."/>
            <person name="Marabella R."/>
            <person name="Maru K."/>
            <person name="Matthews C."/>
            <person name="Mauceli E."/>
            <person name="Mccarthy M."/>
            <person name="Mcdonough S."/>
            <person name="Mcghee T."/>
            <person name="Meldrim J."/>
            <person name="Meneus L."/>
            <person name="Mesirov J."/>
            <person name="Mihalev A."/>
            <person name="Mihova T."/>
            <person name="Mikkelsen T."/>
            <person name="Mlenga V."/>
            <person name="Moru K."/>
            <person name="Mozes J."/>
            <person name="Mulrain L."/>
            <person name="Munson G."/>
            <person name="Naylor J."/>
            <person name="Newes C."/>
            <person name="Nguyen C."/>
            <person name="Nguyen N."/>
            <person name="Nguyen T."/>
            <person name="Nicol R."/>
            <person name="Nielsen C."/>
            <person name="Nizzari M."/>
            <person name="Norbu C."/>
            <person name="Norbu N."/>
            <person name="O'donnell P."/>
            <person name="Okoawo O."/>
            <person name="O'leary S."/>
            <person name="Omotosho B."/>
            <person name="O'neill K."/>
            <person name="Osman S."/>
            <person name="Parker S."/>
            <person name="Perrin D."/>
            <person name="Phunkhang P."/>
            <person name="Piqani B."/>
            <person name="Purcell S."/>
            <person name="Rachupka T."/>
            <person name="Ramasamy U."/>
            <person name="Rameau R."/>
            <person name="Ray V."/>
            <person name="Raymond C."/>
            <person name="Retta R."/>
            <person name="Richardson S."/>
            <person name="Rise C."/>
            <person name="Rodriguez J."/>
            <person name="Rogers J."/>
            <person name="Rogov P."/>
            <person name="Rutman M."/>
            <person name="Schupbach R."/>
            <person name="Seaman C."/>
            <person name="Settipalli S."/>
            <person name="Sharpe T."/>
            <person name="Sheridan J."/>
            <person name="Sherpa N."/>
            <person name="Shi J."/>
            <person name="Smirnov S."/>
            <person name="Smith C."/>
            <person name="Sougnez C."/>
            <person name="Spencer B."/>
            <person name="Stalker J."/>
            <person name="Stange-thomann N."/>
            <person name="Stavropoulos S."/>
            <person name="Stetson K."/>
            <person name="Stone C."/>
            <person name="Stone S."/>
            <person name="Stubbs M."/>
            <person name="Talamas J."/>
            <person name="Tchuinga P."/>
            <person name="Tenzing P."/>
            <person name="Tesfaye S."/>
            <person name="Theodore J."/>
            <person name="Thoulutsang Y."/>
            <person name="Topham K."/>
            <person name="Towey S."/>
            <person name="Tsamla T."/>
            <person name="Tsomo N."/>
            <person name="Vallee D."/>
            <person name="Vassiliev H."/>
            <person name="Venkataraman V."/>
            <person name="Vinson J."/>
            <person name="Vo A."/>
            <person name="Wade C."/>
            <person name="Wang S."/>
            <person name="Wangchuk T."/>
            <person name="Wangdi T."/>
            <person name="Whittaker C."/>
            <person name="Wilkinson J."/>
            <person name="Wu Y."/>
            <person name="Wyman D."/>
            <person name="Yadav S."/>
            <person name="Yang S."/>
            <person name="Yang X."/>
            <person name="Yeager S."/>
            <person name="Yee E."/>
            <person name="Young G."/>
            <person name="Zainoun J."/>
            <person name="Zembeck L."/>
            <person name="Zimmer A."/>
            <person name="Zody M."/>
            <person name="Lander E."/>
        </authorList>
    </citation>
    <scope>NUCLEOTIDE SEQUENCE [LARGE SCALE GENOMIC DNA]</scope>
</reference>
<dbReference type="Pfam" id="PF03556">
    <property type="entry name" value="Cullin_binding"/>
    <property type="match status" value="1"/>
</dbReference>
<dbReference type="Ensembl" id="ENSCSAVT00000008217.1">
    <property type="protein sequence ID" value="ENSCSAVP00000008109.1"/>
    <property type="gene ID" value="ENSCSAVG00000004825.1"/>
</dbReference>
<dbReference type="STRING" id="51511.ENSCSAVP00000008109"/>
<sequence>MPFQGKKRKWQGSEESKKIKRSRNLPTSKSQKSITDALSASSHHKTQSKCSFNMKNCIKWFKEYAENNQVEPEGMERFCKSLGVEPDDVVMLVLAHQLNAKKMGFFTIEEWSRGMQKLQCDSSPKLERKLGFLREILNDPAQFKSVYRYAIDFSKEPGQRTLDLNTANVMLSLLLSKRWSLFPKFQVFLEQTKSCRAMNRDQWNNVLEFSRSIQPDLSNYDSDGAWPVVLDDFAEYVKCDQNS</sequence>
<name>H2YRZ9_CIOSA</name>
<reference evidence="4" key="3">
    <citation type="submission" date="2025-09" db="UniProtKB">
        <authorList>
            <consortium name="Ensembl"/>
        </authorList>
    </citation>
    <scope>IDENTIFICATION</scope>
</reference>
<comment type="function">
    <text evidence="1">Neddylation of cullins play an essential role in the regulation of SCF-type complexes activity.</text>
</comment>
<dbReference type="GO" id="GO:0045116">
    <property type="term" value="P:protein neddylation"/>
    <property type="evidence" value="ECO:0007669"/>
    <property type="project" value="TreeGrafter"/>
</dbReference>
<dbReference type="Gene3D" id="1.10.238.200">
    <property type="entry name" value="Cullin, PONY binding domain"/>
    <property type="match status" value="1"/>
</dbReference>
<dbReference type="GO" id="GO:0031624">
    <property type="term" value="F:ubiquitin conjugating enzyme binding"/>
    <property type="evidence" value="ECO:0007669"/>
    <property type="project" value="TreeGrafter"/>
</dbReference>
<dbReference type="FunFam" id="1.10.238.200:FF:000002">
    <property type="entry name" value="DCN1-like protein"/>
    <property type="match status" value="1"/>
</dbReference>
<feature type="domain" description="DCUN1" evidence="3">
    <location>
        <begin position="52"/>
        <end position="238"/>
    </location>
</feature>
<dbReference type="InterPro" id="IPR005176">
    <property type="entry name" value="PONY_dom"/>
</dbReference>
<dbReference type="GO" id="GO:0032182">
    <property type="term" value="F:ubiquitin-like protein binding"/>
    <property type="evidence" value="ECO:0007669"/>
    <property type="project" value="TreeGrafter"/>
</dbReference>
<dbReference type="FunCoup" id="H2YRZ9">
    <property type="interactions" value="125"/>
</dbReference>
<keyword evidence="5" id="KW-1185">Reference proteome</keyword>
<feature type="compositionally biased region" description="Basic residues" evidence="2">
    <location>
        <begin position="1"/>
        <end position="10"/>
    </location>
</feature>
<dbReference type="InterPro" id="IPR014764">
    <property type="entry name" value="DCN-prot"/>
</dbReference>
<evidence type="ECO:0000256" key="1">
    <source>
        <dbReference type="RuleBase" id="RU410713"/>
    </source>
</evidence>
<accession>H2YRZ9</accession>
<protein>
    <recommendedName>
        <fullName evidence="1">Defective in cullin neddylation protein</fullName>
    </recommendedName>
</protein>
<dbReference type="PANTHER" id="PTHR12281:SF12">
    <property type="entry name" value="DEFECTIVE IN CULLIN NEDDYLATION PROTEIN"/>
    <property type="match status" value="1"/>
</dbReference>
<dbReference type="eggNOG" id="KOG3077">
    <property type="taxonomic scope" value="Eukaryota"/>
</dbReference>
<dbReference type="InterPro" id="IPR042460">
    <property type="entry name" value="DCN1-like_PONY"/>
</dbReference>
<dbReference type="Gene3D" id="1.10.238.10">
    <property type="entry name" value="EF-hand"/>
    <property type="match status" value="1"/>
</dbReference>
<dbReference type="PANTHER" id="PTHR12281">
    <property type="entry name" value="RP42 RELATED"/>
    <property type="match status" value="1"/>
</dbReference>
<feature type="region of interest" description="Disordered" evidence="2">
    <location>
        <begin position="1"/>
        <end position="40"/>
    </location>
</feature>
<evidence type="ECO:0000256" key="2">
    <source>
        <dbReference type="SAM" id="MobiDB-lite"/>
    </source>
</evidence>
<dbReference type="AlphaFoldDB" id="H2YRZ9"/>
<evidence type="ECO:0000259" key="3">
    <source>
        <dbReference type="PROSITE" id="PS51229"/>
    </source>
</evidence>
<organism evidence="4 5">
    <name type="scientific">Ciona savignyi</name>
    <name type="common">Pacific transparent sea squirt</name>
    <dbReference type="NCBI Taxonomy" id="51511"/>
    <lineage>
        <taxon>Eukaryota</taxon>
        <taxon>Metazoa</taxon>
        <taxon>Chordata</taxon>
        <taxon>Tunicata</taxon>
        <taxon>Ascidiacea</taxon>
        <taxon>Phlebobranchia</taxon>
        <taxon>Cionidae</taxon>
        <taxon>Ciona</taxon>
    </lineage>
</organism>
<proteinExistence type="predicted"/>
<dbReference type="OMA" id="HERKCKI"/>
<dbReference type="PROSITE" id="PS51229">
    <property type="entry name" value="DCUN1"/>
    <property type="match status" value="1"/>
</dbReference>
<feature type="compositionally biased region" description="Polar residues" evidence="2">
    <location>
        <begin position="24"/>
        <end position="40"/>
    </location>
</feature>
<dbReference type="GO" id="GO:0000151">
    <property type="term" value="C:ubiquitin ligase complex"/>
    <property type="evidence" value="ECO:0007669"/>
    <property type="project" value="TreeGrafter"/>
</dbReference>
<reference evidence="4" key="2">
    <citation type="submission" date="2025-08" db="UniProtKB">
        <authorList>
            <consortium name="Ensembl"/>
        </authorList>
    </citation>
    <scope>IDENTIFICATION</scope>
</reference>
<dbReference type="GO" id="GO:0097602">
    <property type="term" value="F:cullin family protein binding"/>
    <property type="evidence" value="ECO:0007669"/>
    <property type="project" value="TreeGrafter"/>
</dbReference>